<dbReference type="InterPro" id="IPR036236">
    <property type="entry name" value="Znf_C2H2_sf"/>
</dbReference>
<feature type="coiled-coil region" evidence="2">
    <location>
        <begin position="206"/>
        <end position="264"/>
    </location>
</feature>
<proteinExistence type="predicted"/>
<dbReference type="Pfam" id="PF01844">
    <property type="entry name" value="HNH"/>
    <property type="match status" value="1"/>
</dbReference>
<organism evidence="5 6">
    <name type="scientific">Yasminevirus sp. GU-2018</name>
    <dbReference type="NCBI Taxonomy" id="2420051"/>
    <lineage>
        <taxon>Viruses</taxon>
        <taxon>Varidnaviria</taxon>
        <taxon>Bamfordvirae</taxon>
        <taxon>Nucleocytoviricota</taxon>
        <taxon>Megaviricetes</taxon>
        <taxon>Imitervirales</taxon>
        <taxon>Mimiviridae</taxon>
        <taxon>Klosneuvirinae</taxon>
        <taxon>Yasminevirus</taxon>
        <taxon>Yasminevirus saudimassiliense</taxon>
    </lineage>
</organism>
<evidence type="ECO:0000256" key="1">
    <source>
        <dbReference type="PROSITE-ProRule" id="PRU00042"/>
    </source>
</evidence>
<dbReference type="SMART" id="SM00355">
    <property type="entry name" value="ZnF_C2H2"/>
    <property type="match status" value="2"/>
</dbReference>
<dbReference type="Gene3D" id="3.30.160.60">
    <property type="entry name" value="Classic Zinc Finger"/>
    <property type="match status" value="1"/>
</dbReference>
<dbReference type="GO" id="GO:0004519">
    <property type="term" value="F:endonuclease activity"/>
    <property type="evidence" value="ECO:0007669"/>
    <property type="project" value="InterPro"/>
</dbReference>
<feature type="region of interest" description="Disordered" evidence="3">
    <location>
        <begin position="102"/>
        <end position="133"/>
    </location>
</feature>
<evidence type="ECO:0000313" key="5">
    <source>
        <dbReference type="EMBL" id="VBB17546.1"/>
    </source>
</evidence>
<dbReference type="InterPro" id="IPR003615">
    <property type="entry name" value="HNH_nuc"/>
</dbReference>
<gene>
    <name evidence="5" type="ORF">YASMINEVIRUS_8</name>
</gene>
<dbReference type="PROSITE" id="PS50157">
    <property type="entry name" value="ZINC_FINGER_C2H2_2"/>
    <property type="match status" value="2"/>
</dbReference>
<dbReference type="Proteomes" id="UP000594342">
    <property type="component" value="Unassembled WGS sequence"/>
</dbReference>
<evidence type="ECO:0000256" key="3">
    <source>
        <dbReference type="SAM" id="MobiDB-lite"/>
    </source>
</evidence>
<dbReference type="GO" id="GO:0008270">
    <property type="term" value="F:zinc ion binding"/>
    <property type="evidence" value="ECO:0007669"/>
    <property type="project" value="UniProtKB-KW"/>
</dbReference>
<reference evidence="5 6" key="1">
    <citation type="submission" date="2018-10" db="EMBL/GenBank/DDBJ databases">
        <authorList>
            <consortium name="IHU Genomes"/>
        </authorList>
    </citation>
    <scope>NUCLEOTIDE SEQUENCE [LARGE SCALE GENOMIC DNA]</scope>
    <source>
        <strain evidence="5 6">A1</strain>
    </source>
</reference>
<comment type="caution">
    <text evidence="5">The sequence shown here is derived from an EMBL/GenBank/DDBJ whole genome shotgun (WGS) entry which is preliminary data.</text>
</comment>
<keyword evidence="1" id="KW-0479">Metal-binding</keyword>
<evidence type="ECO:0000313" key="6">
    <source>
        <dbReference type="Proteomes" id="UP000594342"/>
    </source>
</evidence>
<accession>A0A5K0U8U3</accession>
<name>A0A5K0U8U3_9VIRU</name>
<dbReference type="SUPFAM" id="SSF57667">
    <property type="entry name" value="beta-beta-alpha zinc fingers"/>
    <property type="match status" value="1"/>
</dbReference>
<dbReference type="GO" id="GO:0003676">
    <property type="term" value="F:nucleic acid binding"/>
    <property type="evidence" value="ECO:0007669"/>
    <property type="project" value="InterPro"/>
</dbReference>
<keyword evidence="1" id="KW-0862">Zinc</keyword>
<sequence>MNKQRKVSDSTKKTVAGSQFFKCANSPRSRLLGLESYLCPLWQRKSGNEGCFDQAGYEIDHIEEFSVSGNDNIKNLQALCKMCHAVKTKAFMQNLSKSRSKKTVKCDDDEQSESDIESELGSDIEESDSDDDLNSQIEEDYISNRLTLSKYVCDKCDKEFKRKENLDYHVKHDACINREYPCKACDKLFASRSGMYRHMRDSCNLKKQQCDEKKRILERLVRVEKELEAKKASDAKESKREKDIKQLKRTNKKLLSEIKKRKAEQTKTIM</sequence>
<feature type="domain" description="C2H2-type" evidence="4">
    <location>
        <begin position="180"/>
        <end position="207"/>
    </location>
</feature>
<dbReference type="InterPro" id="IPR002711">
    <property type="entry name" value="HNH"/>
</dbReference>
<dbReference type="Pfam" id="PF00096">
    <property type="entry name" value="zf-C2H2"/>
    <property type="match status" value="1"/>
</dbReference>
<keyword evidence="2" id="KW-0175">Coiled coil</keyword>
<keyword evidence="6" id="KW-1185">Reference proteome</keyword>
<evidence type="ECO:0000259" key="4">
    <source>
        <dbReference type="PROSITE" id="PS50157"/>
    </source>
</evidence>
<feature type="compositionally biased region" description="Acidic residues" evidence="3">
    <location>
        <begin position="107"/>
        <end position="133"/>
    </location>
</feature>
<protein>
    <recommendedName>
        <fullName evidence="4">C2H2-type domain-containing protein</fullName>
    </recommendedName>
</protein>
<feature type="domain" description="C2H2-type" evidence="4">
    <location>
        <begin position="151"/>
        <end position="181"/>
    </location>
</feature>
<dbReference type="InterPro" id="IPR013087">
    <property type="entry name" value="Znf_C2H2_type"/>
</dbReference>
<evidence type="ECO:0000256" key="2">
    <source>
        <dbReference type="SAM" id="Coils"/>
    </source>
</evidence>
<dbReference type="CDD" id="cd00085">
    <property type="entry name" value="HNHc"/>
    <property type="match status" value="1"/>
</dbReference>
<dbReference type="EMBL" id="UPSH01000001">
    <property type="protein sequence ID" value="VBB17546.1"/>
    <property type="molecule type" value="Genomic_DNA"/>
</dbReference>
<dbReference type="Gene3D" id="1.10.30.50">
    <property type="match status" value="1"/>
</dbReference>
<keyword evidence="1" id="KW-0863">Zinc-finger</keyword>
<dbReference type="SMART" id="SM00507">
    <property type="entry name" value="HNHc"/>
    <property type="match status" value="1"/>
</dbReference>